<feature type="compositionally biased region" description="Basic residues" evidence="1">
    <location>
        <begin position="91"/>
        <end position="108"/>
    </location>
</feature>
<evidence type="ECO:0000313" key="3">
    <source>
        <dbReference type="Proteomes" id="UP000001574"/>
    </source>
</evidence>
<protein>
    <submittedName>
        <fullName evidence="2">Uncharacterized protein</fullName>
    </submittedName>
</protein>
<gene>
    <name evidence="2" type="ordered locus">MAV_0494</name>
</gene>
<dbReference type="EMBL" id="CP000479">
    <property type="protein sequence ID" value="ABK65981.1"/>
    <property type="molecule type" value="Genomic_DNA"/>
</dbReference>
<feature type="region of interest" description="Disordered" evidence="1">
    <location>
        <begin position="50"/>
        <end position="129"/>
    </location>
</feature>
<organism evidence="2 3">
    <name type="scientific">Mycobacterium avium (strain 104)</name>
    <dbReference type="NCBI Taxonomy" id="243243"/>
    <lineage>
        <taxon>Bacteria</taxon>
        <taxon>Bacillati</taxon>
        <taxon>Actinomycetota</taxon>
        <taxon>Actinomycetes</taxon>
        <taxon>Mycobacteriales</taxon>
        <taxon>Mycobacteriaceae</taxon>
        <taxon>Mycobacterium</taxon>
        <taxon>Mycobacterium avium complex (MAC)</taxon>
    </lineage>
</organism>
<name>A0A0H2ZVX6_MYCA1</name>
<dbReference type="KEGG" id="mav:MAV_0494"/>
<dbReference type="Proteomes" id="UP000001574">
    <property type="component" value="Chromosome"/>
</dbReference>
<evidence type="ECO:0000313" key="2">
    <source>
        <dbReference type="EMBL" id="ABK65981.1"/>
    </source>
</evidence>
<feature type="compositionally biased region" description="Polar residues" evidence="1">
    <location>
        <begin position="50"/>
        <end position="62"/>
    </location>
</feature>
<dbReference type="HOGENOM" id="CLU_1946408_0_0_11"/>
<reference evidence="2 3" key="1">
    <citation type="submission" date="2006-10" db="EMBL/GenBank/DDBJ databases">
        <authorList>
            <person name="Fleischmann R.D."/>
            <person name="Dodson R.J."/>
            <person name="Haft D.H."/>
            <person name="Merkel J.S."/>
            <person name="Nelson W.C."/>
            <person name="Fraser C.M."/>
        </authorList>
    </citation>
    <scope>NUCLEOTIDE SEQUENCE [LARGE SCALE GENOMIC DNA]</scope>
    <source>
        <strain evidence="2 3">104</strain>
    </source>
</reference>
<accession>A0A0H2ZVX6</accession>
<dbReference type="AlphaFoldDB" id="A0A0H2ZVX6"/>
<sequence length="129" mass="13956">MMFSGPINSTKQAQGVITPSIDGYAVTGGLTRRPNRGTLRSVISLAVRDSSSPQDLVLSKSSRLGKHSREVNPAVGSGNGIPPPPEVICRQARRSFSRRRASGQTRHHLTADQPGNRPWSPPRPAIHPY</sequence>
<evidence type="ECO:0000256" key="1">
    <source>
        <dbReference type="SAM" id="MobiDB-lite"/>
    </source>
</evidence>
<proteinExistence type="predicted"/>
<feature type="compositionally biased region" description="Pro residues" evidence="1">
    <location>
        <begin position="119"/>
        <end position="129"/>
    </location>
</feature>